<reference evidence="1 2" key="1">
    <citation type="submission" date="2020-01" db="EMBL/GenBank/DDBJ databases">
        <title>Microvirga sp. nov., an arsenate reduction bacterium isolated from Tibet hotspring sediments.</title>
        <authorList>
            <person name="Yuan C.-G."/>
        </authorList>
    </citation>
    <scope>NUCLEOTIDE SEQUENCE [LARGE SCALE GENOMIC DNA]</scope>
    <source>
        <strain evidence="1 2">SYSU G3D203</strain>
    </source>
</reference>
<proteinExistence type="predicted"/>
<sequence>MQDLGSEDWQDGDLVVVPLAWRDYGLWSQIQSAAQDQIGIKLRTMYSELLQQPLSPGLLDVAREVEQRLAAS</sequence>
<comment type="caution">
    <text evidence="1">The sequence shown here is derived from an EMBL/GenBank/DDBJ whole genome shotgun (WGS) entry which is preliminary data.</text>
</comment>
<keyword evidence="2" id="KW-1185">Reference proteome</keyword>
<name>A0ABW9YZ23_9HYPH</name>
<dbReference type="EMBL" id="JAAAXJ010000007">
    <property type="protein sequence ID" value="NBJ25659.1"/>
    <property type="molecule type" value="Genomic_DNA"/>
</dbReference>
<accession>A0ABW9YZ23</accession>
<organism evidence="1 2">
    <name type="scientific">Microvirga arsenatis</name>
    <dbReference type="NCBI Taxonomy" id="2692265"/>
    <lineage>
        <taxon>Bacteria</taxon>
        <taxon>Pseudomonadati</taxon>
        <taxon>Pseudomonadota</taxon>
        <taxon>Alphaproteobacteria</taxon>
        <taxon>Hyphomicrobiales</taxon>
        <taxon>Methylobacteriaceae</taxon>
        <taxon>Microvirga</taxon>
    </lineage>
</organism>
<evidence type="ECO:0000313" key="1">
    <source>
        <dbReference type="EMBL" id="NBJ25659.1"/>
    </source>
</evidence>
<dbReference type="Proteomes" id="UP000818323">
    <property type="component" value="Unassembled WGS sequence"/>
</dbReference>
<dbReference type="RefSeq" id="WP_161723045.1">
    <property type="nucleotide sequence ID" value="NZ_JAAAXI010000006.1"/>
</dbReference>
<protein>
    <submittedName>
        <fullName evidence="1">Uncharacterized protein</fullName>
    </submittedName>
</protein>
<gene>
    <name evidence="1" type="ORF">GR303_14960</name>
</gene>
<evidence type="ECO:0000313" key="2">
    <source>
        <dbReference type="Proteomes" id="UP000818323"/>
    </source>
</evidence>